<organism evidence="2">
    <name type="scientific">Tetraselmis sp. GSL018</name>
    <dbReference type="NCBI Taxonomy" id="582737"/>
    <lineage>
        <taxon>Eukaryota</taxon>
        <taxon>Viridiplantae</taxon>
        <taxon>Chlorophyta</taxon>
        <taxon>core chlorophytes</taxon>
        <taxon>Chlorodendrophyceae</taxon>
        <taxon>Chlorodendrales</taxon>
        <taxon>Chlorodendraceae</taxon>
        <taxon>Tetraselmis</taxon>
    </lineage>
</organism>
<feature type="compositionally biased region" description="Polar residues" evidence="1">
    <location>
        <begin position="1"/>
        <end position="24"/>
    </location>
</feature>
<evidence type="ECO:0000256" key="1">
    <source>
        <dbReference type="SAM" id="MobiDB-lite"/>
    </source>
</evidence>
<reference evidence="2" key="1">
    <citation type="submission" date="2014-05" db="EMBL/GenBank/DDBJ databases">
        <title>The transcriptome of the halophilic microalga Tetraselmis sp. GSL018 isolated from the Great Salt Lake, Utah.</title>
        <authorList>
            <person name="Jinkerson R.E."/>
            <person name="D'Adamo S."/>
            <person name="Posewitz M.C."/>
        </authorList>
    </citation>
    <scope>NUCLEOTIDE SEQUENCE</scope>
    <source>
        <strain evidence="2">GSL018</strain>
    </source>
</reference>
<protein>
    <submittedName>
        <fullName evidence="2">Uncharacterized protein</fullName>
    </submittedName>
</protein>
<accession>A0A061QK83</accession>
<evidence type="ECO:0000313" key="2">
    <source>
        <dbReference type="EMBL" id="JAC60093.1"/>
    </source>
</evidence>
<feature type="region of interest" description="Disordered" evidence="1">
    <location>
        <begin position="115"/>
        <end position="134"/>
    </location>
</feature>
<dbReference type="EMBL" id="GBEZ01027186">
    <property type="protein sequence ID" value="JAC60093.1"/>
    <property type="molecule type" value="Transcribed_RNA"/>
</dbReference>
<dbReference type="AlphaFoldDB" id="A0A061QK83"/>
<sequence>MTSISFTQNEVPERNSWWQNSSWFSGDRSPWPGLQASSGREEHEEVPVSAVQADSEEYQNSGNVVGGAGAQNRFAGNSATPIGTVAPRDGSPIGMTAHGPPVGGAVAHSRFNDRKRGKGITCDGSNPPLSRPQGQQASLWVFDLSQWQWQRTSDGAAAGDISHKAAVPGRPTGYVRRPAGPCGRRLPRESLPMMRATA</sequence>
<gene>
    <name evidence="2" type="ORF">TSPGSL018_29820</name>
</gene>
<name>A0A061QK83_9CHLO</name>
<feature type="compositionally biased region" description="Polar residues" evidence="1">
    <location>
        <begin position="123"/>
        <end position="134"/>
    </location>
</feature>
<feature type="region of interest" description="Disordered" evidence="1">
    <location>
        <begin position="1"/>
        <end position="105"/>
    </location>
</feature>
<feature type="region of interest" description="Disordered" evidence="1">
    <location>
        <begin position="163"/>
        <end position="198"/>
    </location>
</feature>
<feature type="non-terminal residue" evidence="2">
    <location>
        <position position="198"/>
    </location>
</feature>
<proteinExistence type="predicted"/>